<keyword evidence="1" id="KW-0614">Plasmid</keyword>
<organism evidence="1 2">
    <name type="scientific">Neorhizobium galegae bv. officinalis bv. officinalis str. HAMBI 1141</name>
    <dbReference type="NCBI Taxonomy" id="1028801"/>
    <lineage>
        <taxon>Bacteria</taxon>
        <taxon>Pseudomonadati</taxon>
        <taxon>Pseudomonadota</taxon>
        <taxon>Alphaproteobacteria</taxon>
        <taxon>Hyphomicrobiales</taxon>
        <taxon>Rhizobiaceae</taxon>
        <taxon>Rhizobium/Agrobacterium group</taxon>
        <taxon>Neorhizobium</taxon>
    </lineage>
</organism>
<dbReference type="PANTHER" id="PTHR39332">
    <property type="entry name" value="BLL4707 PROTEIN"/>
    <property type="match status" value="1"/>
</dbReference>
<dbReference type="HOGENOM" id="CLU_138966_0_0_5"/>
<gene>
    <name evidence="1" type="ORF">RG1141_PA10690</name>
</gene>
<dbReference type="CDD" id="cd07821">
    <property type="entry name" value="PYR_PYL_RCAR_like"/>
    <property type="match status" value="1"/>
</dbReference>
<dbReference type="InterPro" id="IPR019587">
    <property type="entry name" value="Polyketide_cyclase/dehydratase"/>
</dbReference>
<dbReference type="EMBL" id="HG938356">
    <property type="protein sequence ID" value="CDN57901.1"/>
    <property type="molecule type" value="Genomic_DNA"/>
</dbReference>
<dbReference type="PANTHER" id="PTHR39332:SF7">
    <property type="entry name" value="SRPBCC FAMILY PROTEIN"/>
    <property type="match status" value="1"/>
</dbReference>
<dbReference type="AlphaFoldDB" id="A0A068TIN3"/>
<reference evidence="2" key="1">
    <citation type="journal article" date="2014" name="BMC Genomics">
        <title>Genome sequencing of two Neorhizobium galegae strains reveals a noeT gene responsible for the unusual acetylation of the nodulation factors.</title>
        <authorList>
            <person name="Osterman J."/>
            <person name="Marsh J."/>
            <person name="Laine P.K."/>
            <person name="Zeng Z."/>
            <person name="Alatalo E."/>
            <person name="Sullivan J.T."/>
            <person name="Young J.P."/>
            <person name="Thomas-Oates J."/>
            <person name="Paulin L."/>
            <person name="Lindstrom K."/>
        </authorList>
    </citation>
    <scope>NUCLEOTIDE SEQUENCE [LARGE SCALE GENOMIC DNA]</scope>
    <source>
        <strain evidence="2">HAMBI 1141</strain>
        <plasmid evidence="2">II</plasmid>
    </source>
</reference>
<name>A0A068TIN3_NEOGA</name>
<dbReference type="Pfam" id="PF10604">
    <property type="entry name" value="Polyketide_cyc2"/>
    <property type="match status" value="1"/>
</dbReference>
<accession>A0A068TIN3</accession>
<dbReference type="eggNOG" id="COG3832">
    <property type="taxonomic scope" value="Bacteria"/>
</dbReference>
<dbReference type="RefSeq" id="WP_040125160.1">
    <property type="nucleotide sequence ID" value="NZ_HG938356.1"/>
</dbReference>
<dbReference type="KEGG" id="ngl:RG1141_PA10690"/>
<dbReference type="SUPFAM" id="SSF55961">
    <property type="entry name" value="Bet v1-like"/>
    <property type="match status" value="1"/>
</dbReference>
<dbReference type="PATRIC" id="fig|1028801.3.peg.5671"/>
<evidence type="ECO:0000313" key="2">
    <source>
        <dbReference type="Proteomes" id="UP000028186"/>
    </source>
</evidence>
<dbReference type="Proteomes" id="UP000028186">
    <property type="component" value="Plasmid pHAMBI1141a"/>
</dbReference>
<dbReference type="Gene3D" id="3.30.530.20">
    <property type="match status" value="1"/>
</dbReference>
<evidence type="ECO:0000313" key="1">
    <source>
        <dbReference type="EMBL" id="CDN57901.1"/>
    </source>
</evidence>
<sequence>MTKVVETRRVAEDADALWANIGKFGAVGEWHPMLAGVDSEGEREGCLRVAKGQDGSRQTERLLETEPEHHLYRYRMEETAMPVRHYSAEFRVDDNGDGTSTVVWSAVFEPMPDGSKAVEVIRQFLKAGLDNISSMHGGATA</sequence>
<geneLocation type="plasmid" evidence="2">
    <name>II</name>
</geneLocation>
<proteinExistence type="predicted"/>
<protein>
    <submittedName>
        <fullName evidence="1">MxaD protein</fullName>
    </submittedName>
</protein>
<dbReference type="InterPro" id="IPR023393">
    <property type="entry name" value="START-like_dom_sf"/>
</dbReference>